<keyword evidence="10" id="KW-0274">FAD</keyword>
<dbReference type="GO" id="GO:0005886">
    <property type="term" value="C:plasma membrane"/>
    <property type="evidence" value="ECO:0007669"/>
    <property type="project" value="UniProtKB-SubCell"/>
</dbReference>
<dbReference type="FunCoup" id="A0A0M8KBZ6">
    <property type="interactions" value="331"/>
</dbReference>
<evidence type="ECO:0000259" key="15">
    <source>
        <dbReference type="Pfam" id="PF01266"/>
    </source>
</evidence>
<evidence type="ECO:0000256" key="9">
    <source>
        <dbReference type="ARBA" id="ARBA00022630"/>
    </source>
</evidence>
<proteinExistence type="inferred from homology"/>
<evidence type="ECO:0000256" key="10">
    <source>
        <dbReference type="ARBA" id="ARBA00022827"/>
    </source>
</evidence>
<dbReference type="PROSITE" id="PS00978">
    <property type="entry name" value="FAD_G3PDH_2"/>
    <property type="match status" value="1"/>
</dbReference>
<comment type="catalytic activity">
    <reaction evidence="13">
        <text>a quinone + sn-glycerol 3-phosphate = dihydroxyacetone phosphate + a quinol</text>
        <dbReference type="Rhea" id="RHEA:18977"/>
        <dbReference type="ChEBI" id="CHEBI:24646"/>
        <dbReference type="ChEBI" id="CHEBI:57597"/>
        <dbReference type="ChEBI" id="CHEBI:57642"/>
        <dbReference type="ChEBI" id="CHEBI:132124"/>
        <dbReference type="EC" id="1.1.5.3"/>
    </reaction>
</comment>
<comment type="similarity">
    <text evidence="5">Belongs to the FAD-dependent glycerol-3-phosphate dehydrogenase family.</text>
</comment>
<dbReference type="InterPro" id="IPR006076">
    <property type="entry name" value="FAD-dep_OxRdtase"/>
</dbReference>
<reference evidence="17 18" key="1">
    <citation type="journal article" date="2015" name="Genome Announc.">
        <title>Draft Genome Sequence of a Heterotrophic Facultative Anaerobic Thermophilic Bacterium, Ardenticatena maritima Strain 110ST.</title>
        <authorList>
            <person name="Kawaichi S."/>
            <person name="Yoshida T."/>
            <person name="Sako Y."/>
            <person name="Nakamura R."/>
        </authorList>
    </citation>
    <scope>NUCLEOTIDE SEQUENCE [LARGE SCALE GENOMIC DNA]</scope>
    <source>
        <strain evidence="17 18">110S</strain>
    </source>
</reference>
<dbReference type="Gene3D" id="3.50.50.60">
    <property type="entry name" value="FAD/NAD(P)-binding domain"/>
    <property type="match status" value="3"/>
</dbReference>
<dbReference type="Pfam" id="PF01266">
    <property type="entry name" value="DAO"/>
    <property type="match status" value="1"/>
</dbReference>
<dbReference type="GO" id="GO:0046168">
    <property type="term" value="P:glycerol-3-phosphate catabolic process"/>
    <property type="evidence" value="ECO:0007669"/>
    <property type="project" value="TreeGrafter"/>
</dbReference>
<evidence type="ECO:0000256" key="5">
    <source>
        <dbReference type="ARBA" id="ARBA00007330"/>
    </source>
</evidence>
<comment type="cofactor">
    <cofactor evidence="2">
        <name>FAD</name>
        <dbReference type="ChEBI" id="CHEBI:57692"/>
    </cofactor>
</comment>
<comment type="subunit">
    <text evidence="6">Composed of a catalytic GlpA/B dimer and of membrane bound GlpC.</text>
</comment>
<comment type="subcellular location">
    <subcellularLocation>
        <location evidence="3">Cell membrane</location>
        <topology evidence="3">Peripheral membrane protein</topology>
    </subcellularLocation>
</comment>
<evidence type="ECO:0000256" key="3">
    <source>
        <dbReference type="ARBA" id="ARBA00004202"/>
    </source>
</evidence>
<accession>A0A0M8KBZ6</accession>
<dbReference type="PANTHER" id="PTHR11985:SF35">
    <property type="entry name" value="ANAEROBIC GLYCEROL-3-PHOSPHATE DEHYDROGENASE SUBUNIT A"/>
    <property type="match status" value="1"/>
</dbReference>
<dbReference type="InterPro" id="IPR017752">
    <property type="entry name" value="G3P_DH_GlpA_su"/>
</dbReference>
<dbReference type="FunFam" id="3.50.50.60:FF:000102">
    <property type="entry name" value="Glycerol-3-phosphate dehydrogenase"/>
    <property type="match status" value="1"/>
</dbReference>
<keyword evidence="12" id="KW-0472">Membrane</keyword>
<dbReference type="SUPFAM" id="SSF51905">
    <property type="entry name" value="FAD/NAD(P)-binding domain"/>
    <property type="match status" value="1"/>
</dbReference>
<evidence type="ECO:0000256" key="1">
    <source>
        <dbReference type="ARBA" id="ARBA00001917"/>
    </source>
</evidence>
<evidence type="ECO:0000313" key="17">
    <source>
        <dbReference type="EMBL" id="GAP64659.1"/>
    </source>
</evidence>
<dbReference type="PANTHER" id="PTHR11985">
    <property type="entry name" value="GLYCEROL-3-PHOSPHATE DEHYDROGENASE"/>
    <property type="match status" value="1"/>
</dbReference>
<evidence type="ECO:0000256" key="11">
    <source>
        <dbReference type="ARBA" id="ARBA00023002"/>
    </source>
</evidence>
<keyword evidence="9" id="KW-0285">Flavoprotein</keyword>
<dbReference type="InterPro" id="IPR007419">
    <property type="entry name" value="BFD-like_2Fe2S-bd_dom"/>
</dbReference>
<dbReference type="PRINTS" id="PR01001">
    <property type="entry name" value="FADG3PDH"/>
</dbReference>
<dbReference type="InterPro" id="IPR036188">
    <property type="entry name" value="FAD/NAD-bd_sf"/>
</dbReference>
<dbReference type="Gene3D" id="1.10.10.1100">
    <property type="entry name" value="BFD-like [2Fe-2S]-binding domain"/>
    <property type="match status" value="1"/>
</dbReference>
<evidence type="ECO:0000259" key="16">
    <source>
        <dbReference type="Pfam" id="PF04324"/>
    </source>
</evidence>
<evidence type="ECO:0000256" key="4">
    <source>
        <dbReference type="ARBA" id="ARBA00005157"/>
    </source>
</evidence>
<feature type="region of interest" description="Disordered" evidence="14">
    <location>
        <begin position="533"/>
        <end position="552"/>
    </location>
</feature>
<dbReference type="InterPro" id="IPR000447">
    <property type="entry name" value="G3P_DH_FAD-dep"/>
</dbReference>
<dbReference type="NCBIfam" id="NF008313">
    <property type="entry name" value="PRK11101.1"/>
    <property type="match status" value="1"/>
</dbReference>
<feature type="domain" description="FAD dependent oxidoreductase" evidence="15">
    <location>
        <begin position="21"/>
        <end position="367"/>
    </location>
</feature>
<dbReference type="AlphaFoldDB" id="A0A0M8KBZ6"/>
<comment type="cofactor">
    <cofactor evidence="1">
        <name>FMN</name>
        <dbReference type="ChEBI" id="CHEBI:58210"/>
    </cofactor>
</comment>
<reference evidence="18" key="2">
    <citation type="submission" date="2015-08" db="EMBL/GenBank/DDBJ databases">
        <title>Draft Genome Sequence of a Heterotrophic Facultative Anaerobic Bacterium Ardenticatena maritima Strain 110S.</title>
        <authorList>
            <person name="Kawaichi S."/>
            <person name="Yoshida T."/>
            <person name="Sako Y."/>
            <person name="Nakamura R."/>
        </authorList>
    </citation>
    <scope>NUCLEOTIDE SEQUENCE [LARGE SCALE GENOMIC DNA]</scope>
    <source>
        <strain evidence="18">110S</strain>
    </source>
</reference>
<dbReference type="GO" id="GO:0009331">
    <property type="term" value="C:glycerol-3-phosphate dehydrogenase (FAD) complex"/>
    <property type="evidence" value="ECO:0007669"/>
    <property type="project" value="InterPro"/>
</dbReference>
<dbReference type="EC" id="1.1.5.3" evidence="7"/>
<dbReference type="InterPro" id="IPR041854">
    <property type="entry name" value="BFD-like_2Fe2S-bd_dom_sf"/>
</dbReference>
<sequence>MAINQPKGHAEETMRTVQTEVLVIGGGATGAGIIRDLAMRGFDAILVEKRDLTHGTTGRYHGLLHSGGRYAVKDPKAAVECIEENRILRRIMPHCLEDTGGFFVVTPWDDPDFGDTFMEGCRKAGIPVEEISVAQMLREEPLLNPNISRCFRVPDAAADSFLATRLNAESAREYGAHIWTYHEVRDLMMDGQRVIGAVCHDLVRDEEVRIYADMVVNAAGAWAGKIAAMAGLDVHITPGKGVMVAINHRVLNTVVNRCKMPSDGDIIVPIHTVAVIGTTDVKVSDPEHFAIEPWEIELMLDEGEKLVPGVKNMRILRAWAGVRPLYQETKAVDTRDITRAYTLLDHETRDGVSGIITMTGGKWTTYRQMAQVTVDRVCEKFGVQRECRTHLEPLPGAEKHGGYHWLGARFADVERRQAYGDLICECELATREDVERAIVQGDAKTIDDIRRMVRLGMGPCQGGFCTFRAVGLLHRLRHPDVEDANAALRDFLQERWKGLLPILWGQQLRQERLDELIYLSVLNVDHLPGPKATPLAPVMYDPPTGEEPQARV</sequence>
<feature type="domain" description="BFD-like [2Fe-2S]-binding" evidence="16">
    <location>
        <begin position="422"/>
        <end position="473"/>
    </location>
</feature>
<dbReference type="GO" id="GO:0050660">
    <property type="term" value="F:flavin adenine dinucleotide binding"/>
    <property type="evidence" value="ECO:0007669"/>
    <property type="project" value="InterPro"/>
</dbReference>
<evidence type="ECO:0000256" key="6">
    <source>
        <dbReference type="ARBA" id="ARBA00011331"/>
    </source>
</evidence>
<protein>
    <recommendedName>
        <fullName evidence="7">glycerol-3-phosphate dehydrogenase</fullName>
        <ecNumber evidence="7">1.1.5.3</ecNumber>
    </recommendedName>
</protein>
<keyword evidence="11 17" id="KW-0560">Oxidoreductase</keyword>
<evidence type="ECO:0000256" key="12">
    <source>
        <dbReference type="ARBA" id="ARBA00023136"/>
    </source>
</evidence>
<name>A0A0M8KBZ6_9CHLR</name>
<dbReference type="GO" id="GO:0010181">
    <property type="term" value="F:FMN binding"/>
    <property type="evidence" value="ECO:0007669"/>
    <property type="project" value="InterPro"/>
</dbReference>
<dbReference type="InParanoid" id="A0A0M8KBZ6"/>
<dbReference type="STRING" id="872965.SE16_13600"/>
<dbReference type="Pfam" id="PF04324">
    <property type="entry name" value="Fer2_BFD"/>
    <property type="match status" value="1"/>
</dbReference>
<organism evidence="17 18">
    <name type="scientific">Ardenticatena maritima</name>
    <dbReference type="NCBI Taxonomy" id="872965"/>
    <lineage>
        <taxon>Bacteria</taxon>
        <taxon>Bacillati</taxon>
        <taxon>Chloroflexota</taxon>
        <taxon>Ardenticatenia</taxon>
        <taxon>Ardenticatenales</taxon>
        <taxon>Ardenticatenaceae</taxon>
        <taxon>Ardenticatena</taxon>
    </lineage>
</organism>
<evidence type="ECO:0000313" key="18">
    <source>
        <dbReference type="Proteomes" id="UP000037784"/>
    </source>
</evidence>
<dbReference type="GO" id="GO:0019563">
    <property type="term" value="P:glycerol catabolic process"/>
    <property type="evidence" value="ECO:0007669"/>
    <property type="project" value="UniProtKB-UniPathway"/>
</dbReference>
<dbReference type="EMBL" id="BBZA01000298">
    <property type="protein sequence ID" value="GAP64659.1"/>
    <property type="molecule type" value="Genomic_DNA"/>
</dbReference>
<gene>
    <name evidence="17" type="primary">glpA</name>
    <name evidence="17" type="ORF">ARMA_3082</name>
</gene>
<dbReference type="SUPFAM" id="SSF54373">
    <property type="entry name" value="FAD-linked reductases, C-terminal domain"/>
    <property type="match status" value="1"/>
</dbReference>
<evidence type="ECO:0000256" key="7">
    <source>
        <dbReference type="ARBA" id="ARBA00013029"/>
    </source>
</evidence>
<keyword evidence="8" id="KW-1003">Cell membrane</keyword>
<evidence type="ECO:0000256" key="14">
    <source>
        <dbReference type="SAM" id="MobiDB-lite"/>
    </source>
</evidence>
<dbReference type="Proteomes" id="UP000037784">
    <property type="component" value="Unassembled WGS sequence"/>
</dbReference>
<comment type="caution">
    <text evidence="17">The sequence shown here is derived from an EMBL/GenBank/DDBJ whole genome shotgun (WGS) entry which is preliminary data.</text>
</comment>
<comment type="pathway">
    <text evidence="4">Polyol metabolism; glycerol degradation via glycerol kinase pathway; glycerone phosphate from sn-glycerol 3-phosphate (anaerobic route): step 1/1.</text>
</comment>
<dbReference type="UniPathway" id="UPA00618">
    <property type="reaction ID" value="UER00673"/>
</dbReference>
<evidence type="ECO:0000256" key="2">
    <source>
        <dbReference type="ARBA" id="ARBA00001974"/>
    </source>
</evidence>
<dbReference type="CDD" id="cd19946">
    <property type="entry name" value="GlpA-like_Fer2_BFD-like"/>
    <property type="match status" value="1"/>
</dbReference>
<dbReference type="NCBIfam" id="TIGR03377">
    <property type="entry name" value="glycerol3P_GlpA"/>
    <property type="match status" value="1"/>
</dbReference>
<dbReference type="GO" id="GO:0004368">
    <property type="term" value="F:glycerol-3-phosphate dehydrogenase (quinone) activity"/>
    <property type="evidence" value="ECO:0007669"/>
    <property type="project" value="UniProtKB-EC"/>
</dbReference>
<evidence type="ECO:0000256" key="13">
    <source>
        <dbReference type="ARBA" id="ARBA00049055"/>
    </source>
</evidence>
<evidence type="ECO:0000256" key="8">
    <source>
        <dbReference type="ARBA" id="ARBA00022475"/>
    </source>
</evidence>
<keyword evidence="18" id="KW-1185">Reference proteome</keyword>